<keyword evidence="2" id="KW-1185">Reference proteome</keyword>
<protein>
    <submittedName>
        <fullName evidence="1">Uncharacterized protein</fullName>
    </submittedName>
</protein>
<accession>A0A4Y2S791</accession>
<comment type="caution">
    <text evidence="1">The sequence shown here is derived from an EMBL/GenBank/DDBJ whole genome shotgun (WGS) entry which is preliminary data.</text>
</comment>
<evidence type="ECO:0000313" key="1">
    <source>
        <dbReference type="EMBL" id="GBN84042.1"/>
    </source>
</evidence>
<dbReference type="Proteomes" id="UP000499080">
    <property type="component" value="Unassembled WGS sequence"/>
</dbReference>
<proteinExistence type="predicted"/>
<dbReference type="EMBL" id="BGPR01020201">
    <property type="protein sequence ID" value="GBN84042.1"/>
    <property type="molecule type" value="Genomic_DNA"/>
</dbReference>
<organism evidence="1 2">
    <name type="scientific">Araneus ventricosus</name>
    <name type="common">Orbweaver spider</name>
    <name type="synonym">Epeira ventricosa</name>
    <dbReference type="NCBI Taxonomy" id="182803"/>
    <lineage>
        <taxon>Eukaryota</taxon>
        <taxon>Metazoa</taxon>
        <taxon>Ecdysozoa</taxon>
        <taxon>Arthropoda</taxon>
        <taxon>Chelicerata</taxon>
        <taxon>Arachnida</taxon>
        <taxon>Araneae</taxon>
        <taxon>Araneomorphae</taxon>
        <taxon>Entelegynae</taxon>
        <taxon>Araneoidea</taxon>
        <taxon>Araneidae</taxon>
        <taxon>Araneus</taxon>
    </lineage>
</organism>
<evidence type="ECO:0000313" key="2">
    <source>
        <dbReference type="Proteomes" id="UP000499080"/>
    </source>
</evidence>
<sequence length="87" mass="10118">MFCRESSRCAAKSEGNALRQQYGPPVTRAVRPTEIRQREIAQERPTRRHEHAFFVLRAAPYDGDVLPRAPPAALRKCRRRRPYAEDK</sequence>
<name>A0A4Y2S791_ARAVE</name>
<dbReference type="AlphaFoldDB" id="A0A4Y2S791"/>
<reference evidence="1 2" key="1">
    <citation type="journal article" date="2019" name="Sci. Rep.">
        <title>Orb-weaving spider Araneus ventricosus genome elucidates the spidroin gene catalogue.</title>
        <authorList>
            <person name="Kono N."/>
            <person name="Nakamura H."/>
            <person name="Ohtoshi R."/>
            <person name="Moran D.A.P."/>
            <person name="Shinohara A."/>
            <person name="Yoshida Y."/>
            <person name="Fujiwara M."/>
            <person name="Mori M."/>
            <person name="Tomita M."/>
            <person name="Arakawa K."/>
        </authorList>
    </citation>
    <scope>NUCLEOTIDE SEQUENCE [LARGE SCALE GENOMIC DNA]</scope>
</reference>
<gene>
    <name evidence="1" type="ORF">AVEN_41277_1</name>
</gene>